<accession>A0A1F6GPK3</accession>
<evidence type="ECO:0000256" key="8">
    <source>
        <dbReference type="ARBA" id="ARBA00022801"/>
    </source>
</evidence>
<comment type="similarity">
    <text evidence="12">Belongs to the LpxC family.</text>
</comment>
<evidence type="ECO:0000313" key="14">
    <source>
        <dbReference type="Proteomes" id="UP000177583"/>
    </source>
</evidence>
<evidence type="ECO:0000256" key="9">
    <source>
        <dbReference type="ARBA" id="ARBA00022833"/>
    </source>
</evidence>
<dbReference type="NCBIfam" id="TIGR00325">
    <property type="entry name" value="lpxC"/>
    <property type="match status" value="1"/>
</dbReference>
<dbReference type="GO" id="GO:0009245">
    <property type="term" value="P:lipid A biosynthetic process"/>
    <property type="evidence" value="ECO:0007669"/>
    <property type="project" value="UniProtKB-UniRule"/>
</dbReference>
<dbReference type="GO" id="GO:0103117">
    <property type="term" value="F:UDP-3-O-acyl-N-acetylglucosamine deacetylase activity"/>
    <property type="evidence" value="ECO:0007669"/>
    <property type="project" value="UniProtKB-UniRule"/>
</dbReference>
<dbReference type="UniPathway" id="UPA00359">
    <property type="reaction ID" value="UER00478"/>
</dbReference>
<evidence type="ECO:0000256" key="3">
    <source>
        <dbReference type="ARBA" id="ARBA00005002"/>
    </source>
</evidence>
<feature type="active site" description="Proton donor" evidence="12">
    <location>
        <position position="262"/>
    </location>
</feature>
<evidence type="ECO:0000256" key="6">
    <source>
        <dbReference type="ARBA" id="ARBA00022556"/>
    </source>
</evidence>
<gene>
    <name evidence="12" type="primary">lpxC</name>
    <name evidence="13" type="ORF">A2557_04480</name>
</gene>
<keyword evidence="6 12" id="KW-0441">Lipid A biosynthesis</keyword>
<feature type="binding site" evidence="12">
    <location>
        <position position="238"/>
    </location>
    <ligand>
        <name>Zn(2+)</name>
        <dbReference type="ChEBI" id="CHEBI:29105"/>
    </ligand>
</feature>
<evidence type="ECO:0000256" key="1">
    <source>
        <dbReference type="ARBA" id="ARBA00001947"/>
    </source>
</evidence>
<sequence>MNQTTLKESLMITGGVGLHSGQPTRVVFYPAEAGEGVVFHRLDQDVKIPATYQYAKSSPLCTTLQKDGVILQTVEHLLSVCSGMGIDNLLVELESEEVPILDGSGYEFFKRFSEVGLRELAAPKQGILVKKPVLYQKGDIEILATPSANPVFSFAIDFAHQQLGQQEYHFQFTEAKYAEEIVRAKTFCLERDVETLQAKGLIKGGSEENAIILGEDGQFKNMEVLTWLNEPNLHKILDQIGDFYLARNLRILGNVHSHKSGHSSHLEFIRLLMEDRQDAWELVEL</sequence>
<dbReference type="InterPro" id="IPR004463">
    <property type="entry name" value="UDP-acyl_GlcNac_deAcase"/>
</dbReference>
<dbReference type="GO" id="GO:0016020">
    <property type="term" value="C:membrane"/>
    <property type="evidence" value="ECO:0007669"/>
    <property type="project" value="GOC"/>
</dbReference>
<comment type="caution">
    <text evidence="13">The sequence shown here is derived from an EMBL/GenBank/DDBJ whole genome shotgun (WGS) entry which is preliminary data.</text>
</comment>
<dbReference type="PANTHER" id="PTHR33694">
    <property type="entry name" value="UDP-3-O-ACYL-N-ACETYLGLUCOSAMINE DEACETYLASE 1, MITOCHONDRIAL-RELATED"/>
    <property type="match status" value="1"/>
</dbReference>
<evidence type="ECO:0000256" key="7">
    <source>
        <dbReference type="ARBA" id="ARBA00022723"/>
    </source>
</evidence>
<comment type="function">
    <text evidence="2 12">Catalyzes the hydrolysis of UDP-3-O-myristoyl-N-acetylglucosamine to form UDP-3-O-myristoylglucosamine and acetate, the committed step in lipid A biosynthesis.</text>
</comment>
<protein>
    <recommendedName>
        <fullName evidence="4 12">UDP-3-O-acyl-N-acetylglucosamine deacetylase</fullName>
        <shortName evidence="12">UDP-3-O-acyl-GlcNAc deacetylase</shortName>
        <ecNumber evidence="4 12">3.5.1.108</ecNumber>
    </recommendedName>
    <alternativeName>
        <fullName evidence="12">UDP-3-O-[R-3-hydroxymyristoyl]-N-acetylglucosamine deacetylase</fullName>
    </alternativeName>
</protein>
<keyword evidence="8 12" id="KW-0378">Hydrolase</keyword>
<dbReference type="Proteomes" id="UP000177583">
    <property type="component" value="Unassembled WGS sequence"/>
</dbReference>
<feature type="binding site" evidence="12">
    <location>
        <position position="234"/>
    </location>
    <ligand>
        <name>Zn(2+)</name>
        <dbReference type="ChEBI" id="CHEBI:29105"/>
    </ligand>
</feature>
<name>A0A1F6GPK3_9PROT</name>
<dbReference type="HAMAP" id="MF_00388">
    <property type="entry name" value="LpxC"/>
    <property type="match status" value="1"/>
</dbReference>
<keyword evidence="9 12" id="KW-0862">Zinc</keyword>
<dbReference type="Gene3D" id="3.30.1700.10">
    <property type="entry name" value="lpxc deacetylase, domain 2"/>
    <property type="match status" value="1"/>
</dbReference>
<proteinExistence type="inferred from homology"/>
<dbReference type="InterPro" id="IPR015870">
    <property type="entry name" value="UDP-acyl_N-AcGlcN_deAcase_N"/>
</dbReference>
<keyword evidence="7 12" id="KW-0479">Metal-binding</keyword>
<organism evidence="13 14">
    <name type="scientific">Candidatus Lambdaproteobacteria bacterium RIFOXYD2_FULL_56_26</name>
    <dbReference type="NCBI Taxonomy" id="1817773"/>
    <lineage>
        <taxon>Bacteria</taxon>
        <taxon>Pseudomonadati</taxon>
        <taxon>Pseudomonadota</taxon>
        <taxon>Candidatus Lambdaproteobacteria</taxon>
    </lineage>
</organism>
<comment type="pathway">
    <text evidence="3 12">Glycolipid biosynthesis; lipid IV(A) biosynthesis; lipid IV(A) from (3R)-3-hydroxytetradecanoyl-[acyl-carrier-protein] and UDP-N-acetyl-alpha-D-glucosamine: step 2/6.</text>
</comment>
<dbReference type="Pfam" id="PF03331">
    <property type="entry name" value="LpxC"/>
    <property type="match status" value="1"/>
</dbReference>
<dbReference type="Gene3D" id="3.30.230.20">
    <property type="entry name" value="lpxc deacetylase, domain 1"/>
    <property type="match status" value="1"/>
</dbReference>
<keyword evidence="5 12" id="KW-0444">Lipid biosynthesis</keyword>
<reference evidence="13 14" key="1">
    <citation type="journal article" date="2016" name="Nat. Commun.">
        <title>Thousands of microbial genomes shed light on interconnected biogeochemical processes in an aquifer system.</title>
        <authorList>
            <person name="Anantharaman K."/>
            <person name="Brown C.T."/>
            <person name="Hug L.A."/>
            <person name="Sharon I."/>
            <person name="Castelle C.J."/>
            <person name="Probst A.J."/>
            <person name="Thomas B.C."/>
            <person name="Singh A."/>
            <person name="Wilkins M.J."/>
            <person name="Karaoz U."/>
            <person name="Brodie E.L."/>
            <person name="Williams K.H."/>
            <person name="Hubbard S.S."/>
            <person name="Banfield J.F."/>
        </authorList>
    </citation>
    <scope>NUCLEOTIDE SEQUENCE [LARGE SCALE GENOMIC DNA]</scope>
</reference>
<evidence type="ECO:0000256" key="4">
    <source>
        <dbReference type="ARBA" id="ARBA00012745"/>
    </source>
</evidence>
<comment type="cofactor">
    <cofactor evidence="1 12">
        <name>Zn(2+)</name>
        <dbReference type="ChEBI" id="CHEBI:29105"/>
    </cofactor>
</comment>
<evidence type="ECO:0000256" key="11">
    <source>
        <dbReference type="ARBA" id="ARBA00024535"/>
    </source>
</evidence>
<dbReference type="PANTHER" id="PTHR33694:SF1">
    <property type="entry name" value="UDP-3-O-ACYL-N-ACETYLGLUCOSAMINE DEACETYLASE 1, MITOCHONDRIAL-RELATED"/>
    <property type="match status" value="1"/>
</dbReference>
<dbReference type="GO" id="GO:0046872">
    <property type="term" value="F:metal ion binding"/>
    <property type="evidence" value="ECO:0007669"/>
    <property type="project" value="UniProtKB-KW"/>
</dbReference>
<evidence type="ECO:0000256" key="12">
    <source>
        <dbReference type="HAMAP-Rule" id="MF_00388"/>
    </source>
</evidence>
<dbReference type="EMBL" id="MFNF01000050">
    <property type="protein sequence ID" value="OGH00107.1"/>
    <property type="molecule type" value="Genomic_DNA"/>
</dbReference>
<dbReference type="InterPro" id="IPR011334">
    <property type="entry name" value="UDP-acyl_GlcNac_deAcase_C"/>
</dbReference>
<keyword evidence="10 12" id="KW-0443">Lipid metabolism</keyword>
<evidence type="ECO:0000256" key="5">
    <source>
        <dbReference type="ARBA" id="ARBA00022516"/>
    </source>
</evidence>
<feature type="binding site" evidence="12">
    <location>
        <position position="76"/>
    </location>
    <ligand>
        <name>Zn(2+)</name>
        <dbReference type="ChEBI" id="CHEBI:29105"/>
    </ligand>
</feature>
<dbReference type="InterPro" id="IPR020568">
    <property type="entry name" value="Ribosomal_Su5_D2-typ_SF"/>
</dbReference>
<comment type="catalytic activity">
    <reaction evidence="11 12">
        <text>a UDP-3-O-[(3R)-3-hydroxyacyl]-N-acetyl-alpha-D-glucosamine + H2O = a UDP-3-O-[(3R)-3-hydroxyacyl]-alpha-D-glucosamine + acetate</text>
        <dbReference type="Rhea" id="RHEA:67816"/>
        <dbReference type="ChEBI" id="CHEBI:15377"/>
        <dbReference type="ChEBI" id="CHEBI:30089"/>
        <dbReference type="ChEBI" id="CHEBI:137740"/>
        <dbReference type="ChEBI" id="CHEBI:173225"/>
        <dbReference type="EC" id="3.5.1.108"/>
    </reaction>
</comment>
<evidence type="ECO:0000256" key="10">
    <source>
        <dbReference type="ARBA" id="ARBA00023098"/>
    </source>
</evidence>
<dbReference type="EC" id="3.5.1.108" evidence="4 12"/>
<dbReference type="AlphaFoldDB" id="A0A1F6GPK3"/>
<evidence type="ECO:0000256" key="2">
    <source>
        <dbReference type="ARBA" id="ARBA00002923"/>
    </source>
</evidence>
<evidence type="ECO:0000313" key="13">
    <source>
        <dbReference type="EMBL" id="OGH00107.1"/>
    </source>
</evidence>
<dbReference type="SUPFAM" id="SSF54211">
    <property type="entry name" value="Ribosomal protein S5 domain 2-like"/>
    <property type="match status" value="2"/>
</dbReference>